<proteinExistence type="predicted"/>
<comment type="caution">
    <text evidence="2">The sequence shown here is derived from an EMBL/GenBank/DDBJ whole genome shotgun (WGS) entry which is preliminary data.</text>
</comment>
<feature type="region of interest" description="Disordered" evidence="1">
    <location>
        <begin position="1"/>
        <end position="48"/>
    </location>
</feature>
<dbReference type="AlphaFoldDB" id="A0AAV6S871"/>
<protein>
    <submittedName>
        <fullName evidence="2">Uncharacterized protein</fullName>
    </submittedName>
</protein>
<name>A0AAV6S871_SOLSE</name>
<reference evidence="2 3" key="1">
    <citation type="journal article" date="2021" name="Sci. Rep.">
        <title>Chromosome anchoring in Senegalese sole (Solea senegalensis) reveals sex-associated markers and genome rearrangements in flatfish.</title>
        <authorList>
            <person name="Guerrero-Cozar I."/>
            <person name="Gomez-Garrido J."/>
            <person name="Berbel C."/>
            <person name="Martinez-Blanch J.F."/>
            <person name="Alioto T."/>
            <person name="Claros M.G."/>
            <person name="Gagnaire P.A."/>
            <person name="Manchado M."/>
        </authorList>
    </citation>
    <scope>NUCLEOTIDE SEQUENCE [LARGE SCALE GENOMIC DNA]</scope>
    <source>
        <strain evidence="2">Sse05_10M</strain>
    </source>
</reference>
<accession>A0AAV6S871</accession>
<evidence type="ECO:0000256" key="1">
    <source>
        <dbReference type="SAM" id="MobiDB-lite"/>
    </source>
</evidence>
<evidence type="ECO:0000313" key="3">
    <source>
        <dbReference type="Proteomes" id="UP000693946"/>
    </source>
</evidence>
<organism evidence="2 3">
    <name type="scientific">Solea senegalensis</name>
    <name type="common">Senegalese sole</name>
    <dbReference type="NCBI Taxonomy" id="28829"/>
    <lineage>
        <taxon>Eukaryota</taxon>
        <taxon>Metazoa</taxon>
        <taxon>Chordata</taxon>
        <taxon>Craniata</taxon>
        <taxon>Vertebrata</taxon>
        <taxon>Euteleostomi</taxon>
        <taxon>Actinopterygii</taxon>
        <taxon>Neopterygii</taxon>
        <taxon>Teleostei</taxon>
        <taxon>Neoteleostei</taxon>
        <taxon>Acanthomorphata</taxon>
        <taxon>Carangaria</taxon>
        <taxon>Pleuronectiformes</taxon>
        <taxon>Pleuronectoidei</taxon>
        <taxon>Soleidae</taxon>
        <taxon>Solea</taxon>
    </lineage>
</organism>
<keyword evidence="3" id="KW-1185">Reference proteome</keyword>
<evidence type="ECO:0000313" key="2">
    <source>
        <dbReference type="EMBL" id="KAG7513774.1"/>
    </source>
</evidence>
<dbReference type="Proteomes" id="UP000693946">
    <property type="component" value="Linkage Group LG14"/>
</dbReference>
<dbReference type="EMBL" id="JAGKHQ010000006">
    <property type="protein sequence ID" value="KAG7513774.1"/>
    <property type="molecule type" value="Genomic_DNA"/>
</dbReference>
<gene>
    <name evidence="2" type="ORF">JOB18_016298</name>
</gene>
<sequence length="73" mass="8071">MMASRQSDVEVIESVHEETQRAGQSDNGDDAKSASVGQRDGTDGKWCEDSSDMLRLLTAYETLRARVTKYTSV</sequence>